<protein>
    <submittedName>
        <fullName evidence="1">Uncharacterized protein</fullName>
    </submittedName>
</protein>
<evidence type="ECO:0000313" key="1">
    <source>
        <dbReference type="EMBL" id="CAD8095917.1"/>
    </source>
</evidence>
<dbReference type="Proteomes" id="UP000692954">
    <property type="component" value="Unassembled WGS sequence"/>
</dbReference>
<reference evidence="1" key="1">
    <citation type="submission" date="2021-01" db="EMBL/GenBank/DDBJ databases">
        <authorList>
            <consortium name="Genoscope - CEA"/>
            <person name="William W."/>
        </authorList>
    </citation>
    <scope>NUCLEOTIDE SEQUENCE</scope>
</reference>
<evidence type="ECO:0000313" key="2">
    <source>
        <dbReference type="Proteomes" id="UP000692954"/>
    </source>
</evidence>
<accession>A0A8S1NRC8</accession>
<dbReference type="EMBL" id="CAJJDN010000065">
    <property type="protein sequence ID" value="CAD8095917.1"/>
    <property type="molecule type" value="Genomic_DNA"/>
</dbReference>
<comment type="caution">
    <text evidence="1">The sequence shown here is derived from an EMBL/GenBank/DDBJ whole genome shotgun (WGS) entry which is preliminary data.</text>
</comment>
<proteinExistence type="predicted"/>
<sequence length="81" mass="9745">MRDQVLQEKSFNNTILIQQVEIQILQILIQNNILLKLRIGCHCKKLLCKKLESLSIYYQSQKKLIYRVFEKKNNYISNNIF</sequence>
<name>A0A8S1NRC8_9CILI</name>
<organism evidence="1 2">
    <name type="scientific">Paramecium sonneborni</name>
    <dbReference type="NCBI Taxonomy" id="65129"/>
    <lineage>
        <taxon>Eukaryota</taxon>
        <taxon>Sar</taxon>
        <taxon>Alveolata</taxon>
        <taxon>Ciliophora</taxon>
        <taxon>Intramacronucleata</taxon>
        <taxon>Oligohymenophorea</taxon>
        <taxon>Peniculida</taxon>
        <taxon>Parameciidae</taxon>
        <taxon>Paramecium</taxon>
    </lineage>
</organism>
<keyword evidence="2" id="KW-1185">Reference proteome</keyword>
<gene>
    <name evidence="1" type="ORF">PSON_ATCC_30995.1.T0650159</name>
</gene>
<dbReference type="AlphaFoldDB" id="A0A8S1NRC8"/>